<protein>
    <submittedName>
        <fullName evidence="1">Uncharacterized protein</fullName>
    </submittedName>
</protein>
<reference evidence="1" key="1">
    <citation type="submission" date="2017-07" db="EMBL/GenBank/DDBJ databases">
        <title>Taro Niue Genome Assembly and Annotation.</title>
        <authorList>
            <person name="Atibalentja N."/>
            <person name="Keating K."/>
            <person name="Fields C.J."/>
        </authorList>
    </citation>
    <scope>NUCLEOTIDE SEQUENCE</scope>
    <source>
        <strain evidence="1">Niue_2</strain>
        <tissue evidence="1">Leaf</tissue>
    </source>
</reference>
<comment type="caution">
    <text evidence="1">The sequence shown here is derived from an EMBL/GenBank/DDBJ whole genome shotgun (WGS) entry which is preliminary data.</text>
</comment>
<proteinExistence type="predicted"/>
<keyword evidence="2" id="KW-1185">Reference proteome</keyword>
<evidence type="ECO:0000313" key="1">
    <source>
        <dbReference type="EMBL" id="MQM16476.1"/>
    </source>
</evidence>
<sequence length="95" mass="10807">MAIGTSSRCSWVSRQVFAVSAFYCTCGTSASSLVRSYTSRSPSAWHLRACPMREVITVAWDPHPRMPIEGVLRAMSMLESRTLERRGKRWLGQRR</sequence>
<accession>A0A843XAX5</accession>
<gene>
    <name evidence="1" type="ORF">Taro_049434</name>
</gene>
<dbReference type="Proteomes" id="UP000652761">
    <property type="component" value="Unassembled WGS sequence"/>
</dbReference>
<name>A0A843XAX5_COLES</name>
<dbReference type="AlphaFoldDB" id="A0A843XAX5"/>
<organism evidence="1 2">
    <name type="scientific">Colocasia esculenta</name>
    <name type="common">Wild taro</name>
    <name type="synonym">Arum esculentum</name>
    <dbReference type="NCBI Taxonomy" id="4460"/>
    <lineage>
        <taxon>Eukaryota</taxon>
        <taxon>Viridiplantae</taxon>
        <taxon>Streptophyta</taxon>
        <taxon>Embryophyta</taxon>
        <taxon>Tracheophyta</taxon>
        <taxon>Spermatophyta</taxon>
        <taxon>Magnoliopsida</taxon>
        <taxon>Liliopsida</taxon>
        <taxon>Araceae</taxon>
        <taxon>Aroideae</taxon>
        <taxon>Colocasieae</taxon>
        <taxon>Colocasia</taxon>
    </lineage>
</organism>
<evidence type="ECO:0000313" key="2">
    <source>
        <dbReference type="Proteomes" id="UP000652761"/>
    </source>
</evidence>
<dbReference type="EMBL" id="NMUH01007024">
    <property type="protein sequence ID" value="MQM16476.1"/>
    <property type="molecule type" value="Genomic_DNA"/>
</dbReference>